<evidence type="ECO:0000259" key="4">
    <source>
        <dbReference type="Pfam" id="PF13377"/>
    </source>
</evidence>
<protein>
    <recommendedName>
        <fullName evidence="4">Transcriptional regulator LacI/GalR-like sensor domain-containing protein</fullName>
    </recommendedName>
</protein>
<keyword evidence="3" id="KW-0804">Transcription</keyword>
<accession>A0A645IAZ3</accession>
<dbReference type="InterPro" id="IPR028082">
    <property type="entry name" value="Peripla_BP_I"/>
</dbReference>
<dbReference type="InterPro" id="IPR046335">
    <property type="entry name" value="LacI/GalR-like_sensor"/>
</dbReference>
<comment type="caution">
    <text evidence="5">The sequence shown here is derived from an EMBL/GenBank/DDBJ whole genome shotgun (WGS) entry which is preliminary data.</text>
</comment>
<dbReference type="SUPFAM" id="SSF53822">
    <property type="entry name" value="Periplasmic binding protein-like I"/>
    <property type="match status" value="1"/>
</dbReference>
<evidence type="ECO:0000256" key="2">
    <source>
        <dbReference type="ARBA" id="ARBA00023125"/>
    </source>
</evidence>
<evidence type="ECO:0000313" key="5">
    <source>
        <dbReference type="EMBL" id="MPN48511.1"/>
    </source>
</evidence>
<dbReference type="Gene3D" id="3.40.50.2300">
    <property type="match status" value="2"/>
</dbReference>
<organism evidence="5">
    <name type="scientific">bioreactor metagenome</name>
    <dbReference type="NCBI Taxonomy" id="1076179"/>
    <lineage>
        <taxon>unclassified sequences</taxon>
        <taxon>metagenomes</taxon>
        <taxon>ecological metagenomes</taxon>
    </lineage>
</organism>
<evidence type="ECO:0000256" key="3">
    <source>
        <dbReference type="ARBA" id="ARBA00023163"/>
    </source>
</evidence>
<keyword evidence="2" id="KW-0238">DNA-binding</keyword>
<name>A0A645IAZ3_9ZZZZ</name>
<reference evidence="5" key="1">
    <citation type="submission" date="2019-08" db="EMBL/GenBank/DDBJ databases">
        <authorList>
            <person name="Kucharzyk K."/>
            <person name="Murdoch R.W."/>
            <person name="Higgins S."/>
            <person name="Loffler F."/>
        </authorList>
    </citation>
    <scope>NUCLEOTIDE SEQUENCE</scope>
</reference>
<dbReference type="EMBL" id="VSSQ01110898">
    <property type="protein sequence ID" value="MPN48511.1"/>
    <property type="molecule type" value="Genomic_DNA"/>
</dbReference>
<sequence>MAAAKDYGLRVPDDIGIIGRNGEAFSAYTRPVLTTLLCPSGETIVSAAIDMLLRMIADRAFEPVPVRLAMKFVPGETIK</sequence>
<gene>
    <name evidence="5" type="ORF">SDC9_196119</name>
</gene>
<proteinExistence type="predicted"/>
<dbReference type="AlphaFoldDB" id="A0A645IAZ3"/>
<keyword evidence="1" id="KW-0805">Transcription regulation</keyword>
<dbReference type="Pfam" id="PF13377">
    <property type="entry name" value="Peripla_BP_3"/>
    <property type="match status" value="1"/>
</dbReference>
<evidence type="ECO:0000256" key="1">
    <source>
        <dbReference type="ARBA" id="ARBA00023015"/>
    </source>
</evidence>
<feature type="domain" description="Transcriptional regulator LacI/GalR-like sensor" evidence="4">
    <location>
        <begin position="2"/>
        <end position="77"/>
    </location>
</feature>
<dbReference type="GO" id="GO:0003677">
    <property type="term" value="F:DNA binding"/>
    <property type="evidence" value="ECO:0007669"/>
    <property type="project" value="UniProtKB-KW"/>
</dbReference>